<evidence type="ECO:0000313" key="10">
    <source>
        <dbReference type="Proteomes" id="UP000789831"/>
    </source>
</evidence>
<comment type="similarity">
    <text evidence="2">Belongs to the Mediator complex subunit 6 family.</text>
</comment>
<dbReference type="Pfam" id="PF04934">
    <property type="entry name" value="Med6"/>
    <property type="match status" value="1"/>
</dbReference>
<reference evidence="9" key="1">
    <citation type="submission" date="2021-06" db="EMBL/GenBank/DDBJ databases">
        <authorList>
            <person name="Kallberg Y."/>
            <person name="Tangrot J."/>
            <person name="Rosling A."/>
        </authorList>
    </citation>
    <scope>NUCLEOTIDE SEQUENCE</scope>
    <source>
        <strain evidence="9">MT106</strain>
    </source>
</reference>
<evidence type="ECO:0000256" key="7">
    <source>
        <dbReference type="ARBA" id="ARBA00031259"/>
    </source>
</evidence>
<dbReference type="InterPro" id="IPR007018">
    <property type="entry name" value="Mediator_Med6"/>
</dbReference>
<evidence type="ECO:0000256" key="5">
    <source>
        <dbReference type="ARBA" id="ARBA00023163"/>
    </source>
</evidence>
<feature type="compositionally biased region" description="Low complexity" evidence="8">
    <location>
        <begin position="266"/>
        <end position="279"/>
    </location>
</feature>
<dbReference type="InterPro" id="IPR038566">
    <property type="entry name" value="Mediator_Med6_sf"/>
</dbReference>
<protein>
    <recommendedName>
        <fullName evidence="3">Mediator of RNA polymerase II transcription subunit 6</fullName>
    </recommendedName>
    <alternativeName>
        <fullName evidence="7">Mediator complex subunit 6</fullName>
    </alternativeName>
</protein>
<feature type="compositionally biased region" description="Low complexity" evidence="8">
    <location>
        <begin position="332"/>
        <end position="345"/>
    </location>
</feature>
<dbReference type="GO" id="GO:0003712">
    <property type="term" value="F:transcription coregulator activity"/>
    <property type="evidence" value="ECO:0007669"/>
    <property type="project" value="InterPro"/>
</dbReference>
<keyword evidence="6" id="KW-0539">Nucleus</keyword>
<feature type="region of interest" description="Disordered" evidence="8">
    <location>
        <begin position="250"/>
        <end position="362"/>
    </location>
</feature>
<evidence type="ECO:0000256" key="2">
    <source>
        <dbReference type="ARBA" id="ARBA00007526"/>
    </source>
</evidence>
<name>A0A9N9FDB6_9GLOM</name>
<gene>
    <name evidence="9" type="ORF">AGERDE_LOCUS5471</name>
</gene>
<dbReference type="PANTHER" id="PTHR13104">
    <property type="entry name" value="MED-6-RELATED"/>
    <property type="match status" value="1"/>
</dbReference>
<sequence length="484" mass="55619">MGVKRQKAANQHQELNVEVHGPQQRYKKSKILEEELEHTEFRFPEWIMAQNPPYLTCENVLEYFAQSPFWDPHSANANLKMQSQFNKLLRNKSTEELLKKITGLQFMVHPEKSKPPNLFIIQKIDRKNKDDFAILQTYYCINARIYLAPSFYNVMANRTMTSMKHIHTAFNAIYDTVEFHPATGYSYKGQDESLALGNNPMLEIEPKESLQFQNDFMNSMNYAFARTQQKCGLQTNRFGRELSDMSVFEEEEISNLSQTPGEELSETATPETPTTPTTPGRKERKSKKIHRHKKSDETANIKDEISKPKKKKKTLKREKQDDTDLTDDKTPNESSSSSKTPTNPSQETTPRQTSDQTASTTSSVHINVATSLPLQFSSNLVLPQLPQHQISSSHRAQSLNLNFSNNSSIIFGSGQQIQQDPQNQISRNFNEQRQEKMQWEALQFDFIGEHNWDFSTDLSDADAALLASLQLPDSDQMFQNDNKY</sequence>
<dbReference type="GO" id="GO:0006357">
    <property type="term" value="P:regulation of transcription by RNA polymerase II"/>
    <property type="evidence" value="ECO:0007669"/>
    <property type="project" value="InterPro"/>
</dbReference>
<feature type="compositionally biased region" description="Basic and acidic residues" evidence="8">
    <location>
        <begin position="317"/>
        <end position="331"/>
    </location>
</feature>
<feature type="region of interest" description="Disordered" evidence="8">
    <location>
        <begin position="1"/>
        <end position="22"/>
    </location>
</feature>
<evidence type="ECO:0000256" key="3">
    <source>
        <dbReference type="ARBA" id="ARBA00020634"/>
    </source>
</evidence>
<dbReference type="Gene3D" id="3.10.450.580">
    <property type="entry name" value="Mediator complex, subunit Med6"/>
    <property type="match status" value="1"/>
</dbReference>
<feature type="compositionally biased region" description="Basic residues" evidence="8">
    <location>
        <begin position="282"/>
        <end position="293"/>
    </location>
</feature>
<keyword evidence="4" id="KW-0805">Transcription regulation</keyword>
<comment type="caution">
    <text evidence="9">The sequence shown here is derived from an EMBL/GenBank/DDBJ whole genome shotgun (WGS) entry which is preliminary data.</text>
</comment>
<comment type="subcellular location">
    <subcellularLocation>
        <location evidence="1">Nucleus</location>
    </subcellularLocation>
</comment>
<accession>A0A9N9FDB6</accession>
<feature type="compositionally biased region" description="Low complexity" evidence="8">
    <location>
        <begin position="352"/>
        <end position="362"/>
    </location>
</feature>
<evidence type="ECO:0000256" key="6">
    <source>
        <dbReference type="ARBA" id="ARBA00023242"/>
    </source>
</evidence>
<evidence type="ECO:0000313" key="9">
    <source>
        <dbReference type="EMBL" id="CAG8525822.1"/>
    </source>
</evidence>
<feature type="compositionally biased region" description="Basic and acidic residues" evidence="8">
    <location>
        <begin position="294"/>
        <end position="307"/>
    </location>
</feature>
<evidence type="ECO:0000256" key="8">
    <source>
        <dbReference type="SAM" id="MobiDB-lite"/>
    </source>
</evidence>
<evidence type="ECO:0000256" key="1">
    <source>
        <dbReference type="ARBA" id="ARBA00004123"/>
    </source>
</evidence>
<dbReference type="AlphaFoldDB" id="A0A9N9FDB6"/>
<keyword evidence="10" id="KW-1185">Reference proteome</keyword>
<evidence type="ECO:0000256" key="4">
    <source>
        <dbReference type="ARBA" id="ARBA00023015"/>
    </source>
</evidence>
<dbReference type="GO" id="GO:0016592">
    <property type="term" value="C:mediator complex"/>
    <property type="evidence" value="ECO:0007669"/>
    <property type="project" value="InterPro"/>
</dbReference>
<organism evidence="9 10">
    <name type="scientific">Ambispora gerdemannii</name>
    <dbReference type="NCBI Taxonomy" id="144530"/>
    <lineage>
        <taxon>Eukaryota</taxon>
        <taxon>Fungi</taxon>
        <taxon>Fungi incertae sedis</taxon>
        <taxon>Mucoromycota</taxon>
        <taxon>Glomeromycotina</taxon>
        <taxon>Glomeromycetes</taxon>
        <taxon>Archaeosporales</taxon>
        <taxon>Ambisporaceae</taxon>
        <taxon>Ambispora</taxon>
    </lineage>
</organism>
<proteinExistence type="inferred from homology"/>
<keyword evidence="5" id="KW-0804">Transcription</keyword>
<dbReference type="Proteomes" id="UP000789831">
    <property type="component" value="Unassembled WGS sequence"/>
</dbReference>
<dbReference type="EMBL" id="CAJVPL010000741">
    <property type="protein sequence ID" value="CAG8525822.1"/>
    <property type="molecule type" value="Genomic_DNA"/>
</dbReference>
<dbReference type="OrthoDB" id="344220at2759"/>